<name>A0ABN6VYW3_9BACT</name>
<evidence type="ECO:0000313" key="2">
    <source>
        <dbReference type="Proteomes" id="UP001317705"/>
    </source>
</evidence>
<accession>A0ABN6VYW3</accession>
<proteinExistence type="predicted"/>
<reference evidence="1 2" key="1">
    <citation type="submission" date="2022-12" db="EMBL/GenBank/DDBJ databases">
        <title>Polyphasic characterization of Geotalea uranireducens NIT-SL11 newly isolated from a complex of sewage sludge and microbially reduced graphene oxide.</title>
        <authorList>
            <person name="Xie L."/>
            <person name="Yoshida N."/>
            <person name="Meng L."/>
        </authorList>
    </citation>
    <scope>NUCLEOTIDE SEQUENCE [LARGE SCALE GENOMIC DNA]</scope>
    <source>
        <strain evidence="1 2">NIT-SL11</strain>
    </source>
</reference>
<protein>
    <recommendedName>
        <fullName evidence="3">WYL domain-containing protein</fullName>
    </recommendedName>
</protein>
<dbReference type="RefSeq" id="WP_281999936.1">
    <property type="nucleotide sequence ID" value="NZ_AP027151.1"/>
</dbReference>
<evidence type="ECO:0000313" key="1">
    <source>
        <dbReference type="EMBL" id="BDV43815.1"/>
    </source>
</evidence>
<dbReference type="EMBL" id="AP027151">
    <property type="protein sequence ID" value="BDV43815.1"/>
    <property type="molecule type" value="Genomic_DNA"/>
</dbReference>
<organism evidence="1 2">
    <name type="scientific">Geotalea uraniireducens</name>
    <dbReference type="NCBI Taxonomy" id="351604"/>
    <lineage>
        <taxon>Bacteria</taxon>
        <taxon>Pseudomonadati</taxon>
        <taxon>Thermodesulfobacteriota</taxon>
        <taxon>Desulfuromonadia</taxon>
        <taxon>Geobacterales</taxon>
        <taxon>Geobacteraceae</taxon>
        <taxon>Geotalea</taxon>
    </lineage>
</organism>
<keyword evidence="2" id="KW-1185">Reference proteome</keyword>
<sequence>MIYLTTDSMDQAVYFDLRKTEQRRRHGDTGRTLYGLVGNGITEVPVTVENWRDWTGIVFGSGELFSFVDERNIRRMLGEVARELELH</sequence>
<gene>
    <name evidence="1" type="ORF">GURASL_27380</name>
</gene>
<dbReference type="Proteomes" id="UP001317705">
    <property type="component" value="Chromosome"/>
</dbReference>
<evidence type="ECO:0008006" key="3">
    <source>
        <dbReference type="Google" id="ProtNLM"/>
    </source>
</evidence>